<accession>A0ABQ9X774</accession>
<dbReference type="Proteomes" id="UP001281761">
    <property type="component" value="Unassembled WGS sequence"/>
</dbReference>
<name>A0ABQ9X774_9EUKA</name>
<evidence type="ECO:0008006" key="3">
    <source>
        <dbReference type="Google" id="ProtNLM"/>
    </source>
</evidence>
<organism evidence="1 2">
    <name type="scientific">Blattamonas nauphoetae</name>
    <dbReference type="NCBI Taxonomy" id="2049346"/>
    <lineage>
        <taxon>Eukaryota</taxon>
        <taxon>Metamonada</taxon>
        <taxon>Preaxostyla</taxon>
        <taxon>Oxymonadida</taxon>
        <taxon>Blattamonas</taxon>
    </lineage>
</organism>
<comment type="caution">
    <text evidence="1">The sequence shown here is derived from an EMBL/GenBank/DDBJ whole genome shotgun (WGS) entry which is preliminary data.</text>
</comment>
<evidence type="ECO:0000313" key="2">
    <source>
        <dbReference type="Proteomes" id="UP001281761"/>
    </source>
</evidence>
<sequence length="128" mass="14212">MTDKQKSFSEDSENKVVMTAQEKDTLIENRFLAAANVTATGLGQAHFSNLCQLLDFRANLPSSSTTVFASAAIFRQITQQLEEKLTTELRQYLHSGKPFSLMLDSTTDITGKKQVGVLIRILGEEMKP</sequence>
<reference evidence="1 2" key="1">
    <citation type="journal article" date="2022" name="bioRxiv">
        <title>Genomics of Preaxostyla Flagellates Illuminates Evolutionary Transitions and the Path Towards Mitochondrial Loss.</title>
        <authorList>
            <person name="Novak L.V.F."/>
            <person name="Treitli S.C."/>
            <person name="Pyrih J."/>
            <person name="Halakuc P."/>
            <person name="Pipaliya S.V."/>
            <person name="Vacek V."/>
            <person name="Brzon O."/>
            <person name="Soukal P."/>
            <person name="Eme L."/>
            <person name="Dacks J.B."/>
            <person name="Karnkowska A."/>
            <person name="Elias M."/>
            <person name="Hampl V."/>
        </authorList>
    </citation>
    <scope>NUCLEOTIDE SEQUENCE [LARGE SCALE GENOMIC DNA]</scope>
    <source>
        <strain evidence="1">NAU3</strain>
        <tissue evidence="1">Gut</tissue>
    </source>
</reference>
<protein>
    <recommendedName>
        <fullName evidence="3">DUF4371 domain-containing protein</fullName>
    </recommendedName>
</protein>
<keyword evidence="2" id="KW-1185">Reference proteome</keyword>
<gene>
    <name evidence="1" type="ORF">BLNAU_17623</name>
</gene>
<evidence type="ECO:0000313" key="1">
    <source>
        <dbReference type="EMBL" id="KAK2947473.1"/>
    </source>
</evidence>
<dbReference type="EMBL" id="JARBJD010000200">
    <property type="protein sequence ID" value="KAK2947473.1"/>
    <property type="molecule type" value="Genomic_DNA"/>
</dbReference>
<proteinExistence type="predicted"/>